<dbReference type="Gene3D" id="1.25.40.60">
    <property type="match status" value="1"/>
</dbReference>
<dbReference type="InterPro" id="IPR027482">
    <property type="entry name" value="Sec1-like_dom2"/>
</dbReference>
<accession>A0A433D0B3</accession>
<dbReference type="PIRSF" id="PIRSF005715">
    <property type="entry name" value="VPS45_Sec1"/>
    <property type="match status" value="1"/>
</dbReference>
<comment type="caution">
    <text evidence="2">The sequence shown here is derived from an EMBL/GenBank/DDBJ whole genome shotgun (WGS) entry which is preliminary data.</text>
</comment>
<dbReference type="InterPro" id="IPR043154">
    <property type="entry name" value="Sec-1-like_dom1"/>
</dbReference>
<gene>
    <name evidence="2" type="ORF">BC936DRAFT_149715</name>
</gene>
<dbReference type="GO" id="GO:0016192">
    <property type="term" value="P:vesicle-mediated transport"/>
    <property type="evidence" value="ECO:0007669"/>
    <property type="project" value="InterPro"/>
</dbReference>
<dbReference type="AlphaFoldDB" id="A0A433D0B3"/>
<dbReference type="Pfam" id="PF00995">
    <property type="entry name" value="Sec1"/>
    <property type="match status" value="2"/>
</dbReference>
<dbReference type="Gene3D" id="3.40.50.1910">
    <property type="match status" value="1"/>
</dbReference>
<organism evidence="2 3">
    <name type="scientific">Jimgerdemannia flammicorona</name>
    <dbReference type="NCBI Taxonomy" id="994334"/>
    <lineage>
        <taxon>Eukaryota</taxon>
        <taxon>Fungi</taxon>
        <taxon>Fungi incertae sedis</taxon>
        <taxon>Mucoromycota</taxon>
        <taxon>Mucoromycotina</taxon>
        <taxon>Endogonomycetes</taxon>
        <taxon>Endogonales</taxon>
        <taxon>Endogonaceae</taxon>
        <taxon>Jimgerdemannia</taxon>
    </lineage>
</organism>
<sequence>MPTNIVDVLKKRFLETIKAAPSSSRWKIVVVDSQSLKIFSAACKMSDIWEESVTAVENIERTRQPYPLDAIYILTPCQDSISRLVDDFQRKAGPLYAAAHVHFTGALDNIVFQDFNRRLRVTGVSKSIQTLKEIYCEFIVLESAVFTLDNPHSFFTLFGPDDKNEADAEVQRIAKQLLSVCATLGENPMIRYHRPLDVEGTINRNIPQKLAMALQQEIDTFAKHNPSFPPERDPPLPPATMFILDRTIDHSAPLLHEFTYQAMMNDLLPMEAGGTKYTYTYNQQDGTSATQQVILDETDNVYLQLRHMHIAECSDRLSNLVNEFYKKNKILDSPSGGDKDPVQTLNEMKEVLANLPQFQQEKERYSAHTTIYRECDSQFRKLKLAEVANIEQNMACGVTAGGEISKTLADDMLPLMDDPFYRLVLYTAKQLILPPNGSSELDLFISIPFTRIPLPLPNRSSIDKVRLLMLHTITQEGPKAEEERRDLLAHARLDSASKEALDNLSLLGVQLSKSANRSGEKTKKKKPNKDEQVPYDVSRYVPIVKRVIESHLDNTIQQNLFPLTRQPAAEKAGPQEVGSAPAAVPQLRVYRAQWHKKGKPGQAVSLGGAMRRLTAGIMVQCRLDDHNVTCTCIITQLDIENHSSYRPHLNSPPVHPSSFSLPVALPIPRSAQRTSLERLTIARCTSVGIVVVSCVIPIQSILCTPYHR</sequence>
<evidence type="ECO:0000313" key="2">
    <source>
        <dbReference type="EMBL" id="RUP44251.1"/>
    </source>
</evidence>
<evidence type="ECO:0000313" key="3">
    <source>
        <dbReference type="Proteomes" id="UP000268093"/>
    </source>
</evidence>
<protein>
    <submittedName>
        <fullName evidence="2">Sec1-like protein</fullName>
    </submittedName>
</protein>
<dbReference type="Gene3D" id="3.40.50.2060">
    <property type="match status" value="1"/>
</dbReference>
<reference evidence="2 3" key="1">
    <citation type="journal article" date="2018" name="New Phytol.">
        <title>Phylogenomics of Endogonaceae and evolution of mycorrhizas within Mucoromycota.</title>
        <authorList>
            <person name="Chang Y."/>
            <person name="Desiro A."/>
            <person name="Na H."/>
            <person name="Sandor L."/>
            <person name="Lipzen A."/>
            <person name="Clum A."/>
            <person name="Barry K."/>
            <person name="Grigoriev I.V."/>
            <person name="Martin F.M."/>
            <person name="Stajich J.E."/>
            <person name="Smith M.E."/>
            <person name="Bonito G."/>
            <person name="Spatafora J.W."/>
        </authorList>
    </citation>
    <scope>NUCLEOTIDE SEQUENCE [LARGE SCALE GENOMIC DNA]</scope>
    <source>
        <strain evidence="2 3">GMNB39</strain>
    </source>
</reference>
<dbReference type="PANTHER" id="PTHR11679">
    <property type="entry name" value="VESICLE PROTEIN SORTING-ASSOCIATED"/>
    <property type="match status" value="1"/>
</dbReference>
<evidence type="ECO:0000256" key="1">
    <source>
        <dbReference type="ARBA" id="ARBA00009884"/>
    </source>
</evidence>
<proteinExistence type="inferred from homology"/>
<keyword evidence="3" id="KW-1185">Reference proteome</keyword>
<dbReference type="InterPro" id="IPR036045">
    <property type="entry name" value="Sec1-like_sf"/>
</dbReference>
<dbReference type="OrthoDB" id="2228at2759"/>
<name>A0A433D0B3_9FUNG</name>
<dbReference type="EMBL" id="RBNI01009261">
    <property type="protein sequence ID" value="RUP44251.1"/>
    <property type="molecule type" value="Genomic_DNA"/>
</dbReference>
<dbReference type="Proteomes" id="UP000268093">
    <property type="component" value="Unassembled WGS sequence"/>
</dbReference>
<comment type="similarity">
    <text evidence="1">Belongs to the STXBP/unc-18/SEC1 family.</text>
</comment>
<dbReference type="InterPro" id="IPR001619">
    <property type="entry name" value="Sec1-like"/>
</dbReference>
<dbReference type="SUPFAM" id="SSF56815">
    <property type="entry name" value="Sec1/munc18-like (SM) proteins"/>
    <property type="match status" value="1"/>
</dbReference>